<sequence>METVQMPQSGTDRPEDERALFRQVWQRVTESGGGESPIEVLPAPVQERALAAPDEGERVERCCGELRTALGEALLAAVDYAALARRLGNRPGGRQVRGLSAAARRRSKRLAVACFLLDGVWYLPQNPGGQSRETTLMGGLRERYLAERRSEEGCRSAAARSGDGDLANLWLDLAAESRENAQTLRRLLEEL</sequence>
<reference evidence="1" key="1">
    <citation type="journal article" date="2021" name="PeerJ">
        <title>Extensive microbial diversity within the chicken gut microbiome revealed by metagenomics and culture.</title>
        <authorList>
            <person name="Gilroy R."/>
            <person name="Ravi A."/>
            <person name="Getino M."/>
            <person name="Pursley I."/>
            <person name="Horton D.L."/>
            <person name="Alikhan N.F."/>
            <person name="Baker D."/>
            <person name="Gharbi K."/>
            <person name="Hall N."/>
            <person name="Watson M."/>
            <person name="Adriaenssens E.M."/>
            <person name="Foster-Nyarko E."/>
            <person name="Jarju S."/>
            <person name="Secka A."/>
            <person name="Antonio M."/>
            <person name="Oren A."/>
            <person name="Chaudhuri R.R."/>
            <person name="La Ragione R."/>
            <person name="Hildebrand F."/>
            <person name="Pallen M.J."/>
        </authorList>
    </citation>
    <scope>NUCLEOTIDE SEQUENCE</scope>
    <source>
        <strain evidence="1">CHK33-7979</strain>
    </source>
</reference>
<comment type="caution">
    <text evidence="1">The sequence shown here is derived from an EMBL/GenBank/DDBJ whole genome shotgun (WGS) entry which is preliminary data.</text>
</comment>
<reference evidence="1" key="2">
    <citation type="submission" date="2021-04" db="EMBL/GenBank/DDBJ databases">
        <authorList>
            <person name="Gilroy R."/>
        </authorList>
    </citation>
    <scope>NUCLEOTIDE SEQUENCE</scope>
    <source>
        <strain evidence="1">CHK33-7979</strain>
    </source>
</reference>
<dbReference type="EMBL" id="DXCX01000059">
    <property type="protein sequence ID" value="HIY73497.1"/>
    <property type="molecule type" value="Genomic_DNA"/>
</dbReference>
<name>A0A9D2CE01_9FIRM</name>
<evidence type="ECO:0000313" key="1">
    <source>
        <dbReference type="EMBL" id="HIY73497.1"/>
    </source>
</evidence>
<gene>
    <name evidence="1" type="ORF">H9826_05935</name>
</gene>
<organism evidence="1 2">
    <name type="scientific">Candidatus Intestinimonas merdavium</name>
    <dbReference type="NCBI Taxonomy" id="2838622"/>
    <lineage>
        <taxon>Bacteria</taxon>
        <taxon>Bacillati</taxon>
        <taxon>Bacillota</taxon>
        <taxon>Clostridia</taxon>
        <taxon>Eubacteriales</taxon>
        <taxon>Intestinimonas</taxon>
    </lineage>
</organism>
<dbReference type="AlphaFoldDB" id="A0A9D2CE01"/>
<accession>A0A9D2CE01</accession>
<evidence type="ECO:0000313" key="2">
    <source>
        <dbReference type="Proteomes" id="UP000886824"/>
    </source>
</evidence>
<evidence type="ECO:0008006" key="3">
    <source>
        <dbReference type="Google" id="ProtNLM"/>
    </source>
</evidence>
<protein>
    <recommendedName>
        <fullName evidence="3">Rubrerythrin diiron-binding domain-containing protein</fullName>
    </recommendedName>
</protein>
<dbReference type="Proteomes" id="UP000886824">
    <property type="component" value="Unassembled WGS sequence"/>
</dbReference>
<dbReference type="InterPro" id="IPR009078">
    <property type="entry name" value="Ferritin-like_SF"/>
</dbReference>
<proteinExistence type="predicted"/>
<dbReference type="SUPFAM" id="SSF47240">
    <property type="entry name" value="Ferritin-like"/>
    <property type="match status" value="1"/>
</dbReference>